<dbReference type="InterPro" id="IPR036661">
    <property type="entry name" value="Luciferase-like_sf"/>
</dbReference>
<dbReference type="EMBL" id="CM001475">
    <property type="protein sequence ID" value="EIC29032.1"/>
    <property type="molecule type" value="Genomic_DNA"/>
</dbReference>
<feature type="domain" description="Luciferase-like" evidence="3">
    <location>
        <begin position="35"/>
        <end position="314"/>
    </location>
</feature>
<dbReference type="STRING" id="686340.Metal_1226"/>
<dbReference type="PANTHER" id="PTHR30137:SF8">
    <property type="entry name" value="BLR5498 PROTEIN"/>
    <property type="match status" value="1"/>
</dbReference>
<sequence>MTKISTHKHTQNQQPIDRQGMVFGLSGSAAGFESSAPAQWPALAKRAERQGFHSLWLNEEHFQTRQKRGGRHVLSPLVVAAAMAARTRTIRLGFSLLLLPLHQPIRLAEELASLDCLSRGRVDFGVSRGGSERYLQAFGVDNPAAREQFPRALQQVLDCWADRPLQMDGSAVDVQPKPVQKPHPPVYIGTYSEDLARWAGAAGHRLIIHGIQSAAHARDNLRWFVEAGGDPATVPFGRFTYVAESDAAAERELLPILPELLAKLRNVGQSQRAKGVIDMANLEPRLFIKHMVVAGSPATCRERIEALRESLGIRHFNLLPAFFGCLPPAGLQRSLNLFAEEVMPSLCGRPPETVVAAGSGRRI</sequence>
<name>H8GIK5_METAL</name>
<dbReference type="InterPro" id="IPR050766">
    <property type="entry name" value="Bact_Lucif_Oxidored"/>
</dbReference>
<dbReference type="SUPFAM" id="SSF51679">
    <property type="entry name" value="Bacterial luciferase-like"/>
    <property type="match status" value="1"/>
</dbReference>
<gene>
    <name evidence="4" type="ORF">Metal_1226</name>
</gene>
<evidence type="ECO:0000313" key="4">
    <source>
        <dbReference type="EMBL" id="EIC29032.1"/>
    </source>
</evidence>
<dbReference type="Gene3D" id="3.20.20.30">
    <property type="entry name" value="Luciferase-like domain"/>
    <property type="match status" value="1"/>
</dbReference>
<dbReference type="GO" id="GO:0004497">
    <property type="term" value="F:monooxygenase activity"/>
    <property type="evidence" value="ECO:0007669"/>
    <property type="project" value="UniProtKB-KW"/>
</dbReference>
<organism evidence="4 5">
    <name type="scientific">Methylomicrobium album BG8</name>
    <dbReference type="NCBI Taxonomy" id="686340"/>
    <lineage>
        <taxon>Bacteria</taxon>
        <taxon>Pseudomonadati</taxon>
        <taxon>Pseudomonadota</taxon>
        <taxon>Gammaproteobacteria</taxon>
        <taxon>Methylococcales</taxon>
        <taxon>Methylococcaceae</taxon>
        <taxon>Methylomicrobium</taxon>
    </lineage>
</organism>
<accession>H8GIK5</accession>
<evidence type="ECO:0000259" key="3">
    <source>
        <dbReference type="Pfam" id="PF00296"/>
    </source>
</evidence>
<dbReference type="GO" id="GO:0016705">
    <property type="term" value="F:oxidoreductase activity, acting on paired donors, with incorporation or reduction of molecular oxygen"/>
    <property type="evidence" value="ECO:0007669"/>
    <property type="project" value="InterPro"/>
</dbReference>
<dbReference type="eggNOG" id="COG2141">
    <property type="taxonomic scope" value="Bacteria"/>
</dbReference>
<dbReference type="Proteomes" id="UP000005090">
    <property type="component" value="Chromosome"/>
</dbReference>
<evidence type="ECO:0000256" key="1">
    <source>
        <dbReference type="ARBA" id="ARBA00023002"/>
    </source>
</evidence>
<dbReference type="AlphaFoldDB" id="H8GIK5"/>
<protein>
    <submittedName>
        <fullName evidence="4">Flavin-dependent oxidoreductase, F420-dependent methylene-tetrahydromethanopterin reductase</fullName>
    </submittedName>
</protein>
<evidence type="ECO:0000313" key="5">
    <source>
        <dbReference type="Proteomes" id="UP000005090"/>
    </source>
</evidence>
<reference evidence="4 5" key="1">
    <citation type="journal article" date="2013" name="Genome Announc.">
        <title>Genome Sequence of the Obligate Gammaproteobacterial Methanotroph Methylomicrobium album Strain BG8.</title>
        <authorList>
            <person name="Kits K.D."/>
            <person name="Kalyuzhnaya M.G."/>
            <person name="Klotz M.G."/>
            <person name="Jetten M.S."/>
            <person name="Op den Camp H.J."/>
            <person name="Vuilleumier S."/>
            <person name="Bringel F."/>
            <person name="Dispirito A.A."/>
            <person name="Murrell J.C."/>
            <person name="Bruce D."/>
            <person name="Cheng J.F."/>
            <person name="Copeland A."/>
            <person name="Goodwin L."/>
            <person name="Hauser L."/>
            <person name="Lajus A."/>
            <person name="Land M.L."/>
            <person name="Lapidus A."/>
            <person name="Lucas S."/>
            <person name="Medigue C."/>
            <person name="Pitluck S."/>
            <person name="Woyke T."/>
            <person name="Zeytun A."/>
            <person name="Stein L.Y."/>
        </authorList>
    </citation>
    <scope>NUCLEOTIDE SEQUENCE [LARGE SCALE GENOMIC DNA]</scope>
    <source>
        <strain evidence="4 5">BG8</strain>
    </source>
</reference>
<dbReference type="Pfam" id="PF00296">
    <property type="entry name" value="Bac_luciferase"/>
    <property type="match status" value="1"/>
</dbReference>
<dbReference type="PANTHER" id="PTHR30137">
    <property type="entry name" value="LUCIFERASE-LIKE MONOOXYGENASE"/>
    <property type="match status" value="1"/>
</dbReference>
<dbReference type="GO" id="GO:0005829">
    <property type="term" value="C:cytosol"/>
    <property type="evidence" value="ECO:0007669"/>
    <property type="project" value="TreeGrafter"/>
</dbReference>
<proteinExistence type="predicted"/>
<evidence type="ECO:0000256" key="2">
    <source>
        <dbReference type="ARBA" id="ARBA00023033"/>
    </source>
</evidence>
<keyword evidence="5" id="KW-1185">Reference proteome</keyword>
<dbReference type="InterPro" id="IPR011251">
    <property type="entry name" value="Luciferase-like_dom"/>
</dbReference>
<dbReference type="HOGENOM" id="CLU_027853_3_0_6"/>
<keyword evidence="2" id="KW-0503">Monooxygenase</keyword>
<dbReference type="RefSeq" id="WP_005370592.1">
    <property type="nucleotide sequence ID" value="NZ_CM001475.1"/>
</dbReference>
<keyword evidence="1" id="KW-0560">Oxidoreductase</keyword>